<reference evidence="1" key="2">
    <citation type="journal article" date="2021" name="Microbiome">
        <title>Successional dynamics and alternative stable states in a saline activated sludge microbial community over 9 years.</title>
        <authorList>
            <person name="Wang Y."/>
            <person name="Ye J."/>
            <person name="Ju F."/>
            <person name="Liu L."/>
            <person name="Boyd J.A."/>
            <person name="Deng Y."/>
            <person name="Parks D.H."/>
            <person name="Jiang X."/>
            <person name="Yin X."/>
            <person name="Woodcroft B.J."/>
            <person name="Tyson G.W."/>
            <person name="Hugenholtz P."/>
            <person name="Polz M.F."/>
            <person name="Zhang T."/>
        </authorList>
    </citation>
    <scope>NUCLEOTIDE SEQUENCE</scope>
    <source>
        <strain evidence="1">HKST-UBA02</strain>
    </source>
</reference>
<dbReference type="GO" id="GO:0008967">
    <property type="term" value="F:phosphoglycolate phosphatase activity"/>
    <property type="evidence" value="ECO:0007669"/>
    <property type="project" value="TreeGrafter"/>
</dbReference>
<dbReference type="Pfam" id="PF13419">
    <property type="entry name" value="HAD_2"/>
    <property type="match status" value="1"/>
</dbReference>
<dbReference type="InterPro" id="IPR023198">
    <property type="entry name" value="PGP-like_dom2"/>
</dbReference>
<dbReference type="PANTHER" id="PTHR43434:SF1">
    <property type="entry name" value="PHOSPHOGLYCOLATE PHOSPHATASE"/>
    <property type="match status" value="1"/>
</dbReference>
<dbReference type="InterPro" id="IPR036412">
    <property type="entry name" value="HAD-like_sf"/>
</dbReference>
<protein>
    <submittedName>
        <fullName evidence="1">HAD hydrolase-like protein</fullName>
    </submittedName>
</protein>
<organism evidence="1 2">
    <name type="scientific">Eiseniibacteriota bacterium</name>
    <dbReference type="NCBI Taxonomy" id="2212470"/>
    <lineage>
        <taxon>Bacteria</taxon>
        <taxon>Candidatus Eiseniibacteriota</taxon>
    </lineage>
</organism>
<name>A0A956NE81_UNCEI</name>
<dbReference type="SFLD" id="SFLDG01129">
    <property type="entry name" value="C1.5:_HAD__Beta-PGM__Phosphata"/>
    <property type="match status" value="1"/>
</dbReference>
<dbReference type="GO" id="GO:0006281">
    <property type="term" value="P:DNA repair"/>
    <property type="evidence" value="ECO:0007669"/>
    <property type="project" value="TreeGrafter"/>
</dbReference>
<dbReference type="SUPFAM" id="SSF56784">
    <property type="entry name" value="HAD-like"/>
    <property type="match status" value="1"/>
</dbReference>
<dbReference type="SFLD" id="SFLDS00003">
    <property type="entry name" value="Haloacid_Dehalogenase"/>
    <property type="match status" value="1"/>
</dbReference>
<keyword evidence="1" id="KW-0378">Hydrolase</keyword>
<accession>A0A956NE81</accession>
<proteinExistence type="predicted"/>
<evidence type="ECO:0000313" key="1">
    <source>
        <dbReference type="EMBL" id="MCA9757374.1"/>
    </source>
</evidence>
<dbReference type="InterPro" id="IPR041492">
    <property type="entry name" value="HAD_2"/>
</dbReference>
<dbReference type="FunFam" id="3.40.50.1000:FF:000022">
    <property type="entry name" value="Phosphoglycolate phosphatase"/>
    <property type="match status" value="1"/>
</dbReference>
<evidence type="ECO:0000313" key="2">
    <source>
        <dbReference type="Proteomes" id="UP000739538"/>
    </source>
</evidence>
<dbReference type="PANTHER" id="PTHR43434">
    <property type="entry name" value="PHOSPHOGLYCOLATE PHOSPHATASE"/>
    <property type="match status" value="1"/>
</dbReference>
<reference evidence="1" key="1">
    <citation type="submission" date="2020-04" db="EMBL/GenBank/DDBJ databases">
        <authorList>
            <person name="Zhang T."/>
        </authorList>
    </citation>
    <scope>NUCLEOTIDE SEQUENCE</scope>
    <source>
        <strain evidence="1">HKST-UBA02</strain>
    </source>
</reference>
<dbReference type="Proteomes" id="UP000739538">
    <property type="component" value="Unassembled WGS sequence"/>
</dbReference>
<dbReference type="GO" id="GO:0005829">
    <property type="term" value="C:cytosol"/>
    <property type="evidence" value="ECO:0007669"/>
    <property type="project" value="TreeGrafter"/>
</dbReference>
<dbReference type="AlphaFoldDB" id="A0A956NE81"/>
<dbReference type="InterPro" id="IPR050155">
    <property type="entry name" value="HAD-like_hydrolase_sf"/>
</dbReference>
<sequence length="251" mass="26592">MTGGGDIPVGRFAEPDRLLLWDLDGTIVDTSRDLASSVNRMLADYGYPPLPVPTVVGHIGKGAQNLVARCLEEYGYRLDGDPGWTGESGAPPGDTVAAALHVFEGHYAAHLLDETEVYGGVEELLRDLAHAGRGMAIVSNKPEGFCRDILDQLGLAGYFRIVVGGETLPKRKPAPDPIWHAIQACTGRSAEDALAVMIGDTWIDTEAARAAGIPAVLVGWGLGDRELARSSGPDAWAEDAPTLRQLLTGDA</sequence>
<dbReference type="InterPro" id="IPR023214">
    <property type="entry name" value="HAD_sf"/>
</dbReference>
<comment type="caution">
    <text evidence="1">The sequence shown here is derived from an EMBL/GenBank/DDBJ whole genome shotgun (WGS) entry which is preliminary data.</text>
</comment>
<dbReference type="EMBL" id="JAGQHS010000095">
    <property type="protein sequence ID" value="MCA9757374.1"/>
    <property type="molecule type" value="Genomic_DNA"/>
</dbReference>
<dbReference type="Gene3D" id="3.40.50.1000">
    <property type="entry name" value="HAD superfamily/HAD-like"/>
    <property type="match status" value="1"/>
</dbReference>
<dbReference type="Gene3D" id="1.10.150.240">
    <property type="entry name" value="Putative phosphatase, domain 2"/>
    <property type="match status" value="1"/>
</dbReference>
<gene>
    <name evidence="1" type="ORF">KDA27_16340</name>
</gene>